<dbReference type="Gene3D" id="1.10.340.70">
    <property type="match status" value="1"/>
</dbReference>
<keyword evidence="6" id="KW-0460">Magnesium</keyword>
<keyword evidence="9" id="KW-0695">RNA-directed DNA polymerase</keyword>
<evidence type="ECO:0000256" key="3">
    <source>
        <dbReference type="ARBA" id="ARBA00022722"/>
    </source>
</evidence>
<feature type="compositionally biased region" description="Basic and acidic residues" evidence="10">
    <location>
        <begin position="19"/>
        <end position="35"/>
    </location>
</feature>
<keyword evidence="5" id="KW-0378">Hydrolase</keyword>
<dbReference type="SUPFAM" id="SSF56672">
    <property type="entry name" value="DNA/RNA polymerases"/>
    <property type="match status" value="1"/>
</dbReference>
<feature type="domain" description="Integrase catalytic" evidence="11">
    <location>
        <begin position="395"/>
        <end position="571"/>
    </location>
</feature>
<proteinExistence type="predicted"/>
<dbReference type="GO" id="GO:0015074">
    <property type="term" value="P:DNA integration"/>
    <property type="evidence" value="ECO:0007669"/>
    <property type="project" value="UniProtKB-KW"/>
</dbReference>
<evidence type="ECO:0000256" key="8">
    <source>
        <dbReference type="ARBA" id="ARBA00022908"/>
    </source>
</evidence>
<accession>A0A6L2K683</accession>
<dbReference type="PROSITE" id="PS50994">
    <property type="entry name" value="INTEGRASE"/>
    <property type="match status" value="1"/>
</dbReference>
<dbReference type="InterPro" id="IPR041577">
    <property type="entry name" value="RT_RNaseH_2"/>
</dbReference>
<dbReference type="InterPro" id="IPR056924">
    <property type="entry name" value="SH3_Tf2-1"/>
</dbReference>
<dbReference type="GO" id="GO:0004519">
    <property type="term" value="F:endonuclease activity"/>
    <property type="evidence" value="ECO:0007669"/>
    <property type="project" value="UniProtKB-KW"/>
</dbReference>
<dbReference type="InterPro" id="IPR043128">
    <property type="entry name" value="Rev_trsase/Diguanyl_cyclase"/>
</dbReference>
<keyword evidence="8" id="KW-0229">DNA integration</keyword>
<dbReference type="GO" id="GO:0004190">
    <property type="term" value="F:aspartic-type endopeptidase activity"/>
    <property type="evidence" value="ECO:0007669"/>
    <property type="project" value="InterPro"/>
</dbReference>
<dbReference type="Pfam" id="PF08284">
    <property type="entry name" value="RVP_2"/>
    <property type="match status" value="1"/>
</dbReference>
<dbReference type="InterPro" id="IPR012337">
    <property type="entry name" value="RNaseH-like_sf"/>
</dbReference>
<dbReference type="InterPro" id="IPR001969">
    <property type="entry name" value="Aspartic_peptidase_AS"/>
</dbReference>
<evidence type="ECO:0000256" key="10">
    <source>
        <dbReference type="SAM" id="MobiDB-lite"/>
    </source>
</evidence>
<dbReference type="Pfam" id="PF24626">
    <property type="entry name" value="SH3_Tf2-1"/>
    <property type="match status" value="2"/>
</dbReference>
<dbReference type="InterPro" id="IPR001584">
    <property type="entry name" value="Integrase_cat-core"/>
</dbReference>
<evidence type="ECO:0000256" key="1">
    <source>
        <dbReference type="ARBA" id="ARBA00022679"/>
    </source>
</evidence>
<evidence type="ECO:0000313" key="12">
    <source>
        <dbReference type="EMBL" id="GEU44896.1"/>
    </source>
</evidence>
<dbReference type="InterPro" id="IPR043502">
    <property type="entry name" value="DNA/RNA_pol_sf"/>
</dbReference>
<dbReference type="GO" id="GO:0003964">
    <property type="term" value="F:RNA-directed DNA polymerase activity"/>
    <property type="evidence" value="ECO:0007669"/>
    <property type="project" value="UniProtKB-KW"/>
</dbReference>
<dbReference type="GO" id="GO:0003723">
    <property type="term" value="F:RNA binding"/>
    <property type="evidence" value="ECO:0007669"/>
    <property type="project" value="UniProtKB-KW"/>
</dbReference>
<dbReference type="Gene3D" id="3.30.70.270">
    <property type="match status" value="1"/>
</dbReference>
<keyword evidence="1" id="KW-0808">Transferase</keyword>
<dbReference type="InterPro" id="IPR036397">
    <property type="entry name" value="RNaseH_sf"/>
</dbReference>
<keyword evidence="4" id="KW-0255">Endonuclease</keyword>
<evidence type="ECO:0000256" key="6">
    <source>
        <dbReference type="ARBA" id="ARBA00022842"/>
    </source>
</evidence>
<dbReference type="PROSITE" id="PS00141">
    <property type="entry name" value="ASP_PROTEASE"/>
    <property type="match status" value="1"/>
</dbReference>
<dbReference type="InterPro" id="IPR041588">
    <property type="entry name" value="Integrase_H2C2"/>
</dbReference>
<evidence type="ECO:0000256" key="4">
    <source>
        <dbReference type="ARBA" id="ARBA00022759"/>
    </source>
</evidence>
<keyword evidence="2" id="KW-0548">Nucleotidyltransferase</keyword>
<dbReference type="PANTHER" id="PTHR46148:SF59">
    <property type="entry name" value="NUCLEOTIDYLTRANSFERASE, RIBONUCLEASE H"/>
    <property type="match status" value="1"/>
</dbReference>
<dbReference type="Pfam" id="PF17919">
    <property type="entry name" value="RT_RNaseH_2"/>
    <property type="match status" value="1"/>
</dbReference>
<name>A0A6L2K683_TANCI</name>
<evidence type="ECO:0000256" key="9">
    <source>
        <dbReference type="ARBA" id="ARBA00022918"/>
    </source>
</evidence>
<dbReference type="CDD" id="cd00303">
    <property type="entry name" value="retropepsin_like"/>
    <property type="match status" value="1"/>
</dbReference>
<dbReference type="Gene3D" id="3.30.420.10">
    <property type="entry name" value="Ribonuclease H-like superfamily/Ribonuclease H"/>
    <property type="match status" value="1"/>
</dbReference>
<dbReference type="GO" id="GO:0006508">
    <property type="term" value="P:proteolysis"/>
    <property type="evidence" value="ECO:0007669"/>
    <property type="project" value="InterPro"/>
</dbReference>
<evidence type="ECO:0000256" key="7">
    <source>
        <dbReference type="ARBA" id="ARBA00022884"/>
    </source>
</evidence>
<protein>
    <recommendedName>
        <fullName evidence="11">Integrase catalytic domain-containing protein</fullName>
    </recommendedName>
</protein>
<dbReference type="SUPFAM" id="SSF53098">
    <property type="entry name" value="Ribonuclease H-like"/>
    <property type="match status" value="1"/>
</dbReference>
<dbReference type="EMBL" id="BKCJ010001909">
    <property type="protein sequence ID" value="GEU44896.1"/>
    <property type="molecule type" value="Genomic_DNA"/>
</dbReference>
<evidence type="ECO:0000256" key="2">
    <source>
        <dbReference type="ARBA" id="ARBA00022695"/>
    </source>
</evidence>
<dbReference type="FunFam" id="3.30.70.270:FF:000020">
    <property type="entry name" value="Transposon Tf2-6 polyprotein-like Protein"/>
    <property type="match status" value="1"/>
</dbReference>
<sequence length="916" mass="106069">MHEAIKYAIEMMDKKMLTHAERQAEQKRKLDDTSRNNKHQHQPFKRNNVARAYTTRPGDKKPNGGTKPLCPKAYAVRTAGTNPNSNVVTGTFLLNNRYASVLFDTGADRSFISTAFSSLIDIILTTLDHGYDVELADGRIIWVNTLILGYTLNFLNHPFIIDLMPVEIGSFDVIISMDWLVKYHVVIVCDEKLVRVPFGDEILIFHGDGRNNGHESRLNIISCTKTQRYLLKGCPIFLEHVTTKETKDKSKEKRLKDVPIVQDFLKVFPEDFSGLAGYYRRFIEEFSKIAKSMTKLIQKKVKFDWGDKQEAAFQIIKQKLCSASILALLEGSEDFVVYSDTLIKGLSAVLMQREKVNVVADALSRKERIKPLRVHALVMTIGLDLPRQILEAQTEAMKPENLKSEDVGGSDKMYQNMKLLYWWPNMKVDIATYISKYLTCLRVKAEHQKPYGLLETDPMDKLERLYLKEVVTRYEIPVSIICKCDPRFTSNFLKAFQKAMGTWLDMSTTYHPKTDGQSKRTIQKLEDMLYTCVIDFGNGWESHLPLVEFSYNNSYHASIKAAPFEALYGQKCGSPVCWAEDGDFQLTSPKLFMKQPRRLYKLRVVRFCKRGKLNSRYIGPFKVLAKVGTVAYRLELPEQLSIVHSTFYVSNLKKCLSDEPLAISLDEVHIDDKLRFVEEPVEVMDREVKRLKQSRIPIIKVRWNSRRGPEFTWEREDLFRKKLSYQIFTLSTNDGNDSMDKLARLYMKEVVTRHEIPVSIICNRNGDKVLLKFSPWKGIICFGKLGKLSPRYIRPFEIIERIPEKLCGIHNTFHVSNLKKCLADENLVIPLEEVQLDDKLHFIEEPAEIIGREVKQLKQSRIPIVKVRWNSRNGPEYTWEREDLFKRNYPHLFSRSQKMNTKNRASGWCSRKEGRM</sequence>
<evidence type="ECO:0000256" key="5">
    <source>
        <dbReference type="ARBA" id="ARBA00022801"/>
    </source>
</evidence>
<feature type="region of interest" description="Disordered" evidence="10">
    <location>
        <begin position="19"/>
        <end position="70"/>
    </location>
</feature>
<evidence type="ECO:0000259" key="11">
    <source>
        <dbReference type="PROSITE" id="PS50994"/>
    </source>
</evidence>
<dbReference type="PANTHER" id="PTHR46148">
    <property type="entry name" value="CHROMO DOMAIN-CONTAINING PROTEIN"/>
    <property type="match status" value="1"/>
</dbReference>
<dbReference type="Pfam" id="PF17921">
    <property type="entry name" value="Integrase_H2C2"/>
    <property type="match status" value="1"/>
</dbReference>
<keyword evidence="3" id="KW-0540">Nuclease</keyword>
<organism evidence="12">
    <name type="scientific">Tanacetum cinerariifolium</name>
    <name type="common">Dalmatian daisy</name>
    <name type="synonym">Chrysanthemum cinerariifolium</name>
    <dbReference type="NCBI Taxonomy" id="118510"/>
    <lineage>
        <taxon>Eukaryota</taxon>
        <taxon>Viridiplantae</taxon>
        <taxon>Streptophyta</taxon>
        <taxon>Embryophyta</taxon>
        <taxon>Tracheophyta</taxon>
        <taxon>Spermatophyta</taxon>
        <taxon>Magnoliopsida</taxon>
        <taxon>eudicotyledons</taxon>
        <taxon>Gunneridae</taxon>
        <taxon>Pentapetalae</taxon>
        <taxon>asterids</taxon>
        <taxon>campanulids</taxon>
        <taxon>Asterales</taxon>
        <taxon>Asteraceae</taxon>
        <taxon>Asteroideae</taxon>
        <taxon>Anthemideae</taxon>
        <taxon>Anthemidinae</taxon>
        <taxon>Tanacetum</taxon>
    </lineage>
</organism>
<keyword evidence="7" id="KW-0694">RNA-binding</keyword>
<comment type="caution">
    <text evidence="12">The sequence shown here is derived from an EMBL/GenBank/DDBJ whole genome shotgun (WGS) entry which is preliminary data.</text>
</comment>
<dbReference type="Gene3D" id="2.40.70.10">
    <property type="entry name" value="Acid Proteases"/>
    <property type="match status" value="1"/>
</dbReference>
<reference evidence="12" key="1">
    <citation type="journal article" date="2019" name="Sci. Rep.">
        <title>Draft genome of Tanacetum cinerariifolium, the natural source of mosquito coil.</title>
        <authorList>
            <person name="Yamashiro T."/>
            <person name="Shiraishi A."/>
            <person name="Satake H."/>
            <person name="Nakayama K."/>
        </authorList>
    </citation>
    <scope>NUCLEOTIDE SEQUENCE</scope>
</reference>
<gene>
    <name evidence="12" type="ORF">Tci_016874</name>
</gene>
<dbReference type="AlphaFoldDB" id="A0A6L2K683"/>
<dbReference type="InterPro" id="IPR021109">
    <property type="entry name" value="Peptidase_aspartic_dom_sf"/>
</dbReference>
<dbReference type="SUPFAM" id="SSF50630">
    <property type="entry name" value="Acid proteases"/>
    <property type="match status" value="1"/>
</dbReference>